<dbReference type="SUPFAM" id="SSF53448">
    <property type="entry name" value="Nucleotide-diphospho-sugar transferases"/>
    <property type="match status" value="1"/>
</dbReference>
<keyword evidence="4" id="KW-0472">Membrane</keyword>
<dbReference type="EMBL" id="JAFHKS010000044">
    <property type="protein sequence ID" value="MBN3546712.1"/>
    <property type="molecule type" value="Genomic_DNA"/>
</dbReference>
<feature type="transmembrane region" description="Helical" evidence="4">
    <location>
        <begin position="420"/>
        <end position="442"/>
    </location>
</feature>
<gene>
    <name evidence="5" type="ORF">JYA64_15500</name>
</gene>
<feature type="transmembrane region" description="Helical" evidence="4">
    <location>
        <begin position="21"/>
        <end position="44"/>
    </location>
</feature>
<organism evidence="5 6">
    <name type="scientific">Fictibacillus barbaricus</name>
    <dbReference type="NCBI Taxonomy" id="182136"/>
    <lineage>
        <taxon>Bacteria</taxon>
        <taxon>Bacillati</taxon>
        <taxon>Bacillota</taxon>
        <taxon>Bacilli</taxon>
        <taxon>Bacillales</taxon>
        <taxon>Fictibacillaceae</taxon>
        <taxon>Fictibacillus</taxon>
    </lineage>
</organism>
<dbReference type="Gene3D" id="3.90.550.10">
    <property type="entry name" value="Spore Coat Polysaccharide Biosynthesis Protein SpsA, Chain A"/>
    <property type="match status" value="1"/>
</dbReference>
<keyword evidence="3" id="KW-0808">Transferase</keyword>
<keyword evidence="4" id="KW-0812">Transmembrane</keyword>
<sequence length="453" mass="52112">MKLHFHHPLPPRKEVRRPLNRSIYIPVFLKFWLSHSASFIWMIFSIYVSLPWLNDLSNVVSYPIALFIIAGISYIPGYLNAFLVISLIFDKQPPFKNENPSDTVSILIAARNEGEVISRTLSYISKQDYKGKLKVFVIDNASSDDTYKVAELAGTAFNLDVTVLRETRPGKFNALNSALESVTTQYVITLDADTILHRSAVRFLVARIKSAPLDICAVAGSILVRNSRGNLLARMQEWDYFLGIASIKRLQGLYQGTLVAQGAFSIYDTERIRQHGGWPDAIGEDIVLTWNLLKNGWKVYFEPLAVAFTDVPDTLPHFAKQRSRWARGMIEALKQTKPWQQPEAYLKYLTGINLIMPYLDIVYTLCWLPGLILSFFGYYWIVGLTTLLVLPLTLISYGFLYQYQKHVFKRLGLRIRKNKLGFFVFVCFYQMLMSPISTWGYIQEVFKLRRVWK</sequence>
<feature type="transmembrane region" description="Helical" evidence="4">
    <location>
        <begin position="348"/>
        <end position="372"/>
    </location>
</feature>
<evidence type="ECO:0000256" key="2">
    <source>
        <dbReference type="ARBA" id="ARBA00022676"/>
    </source>
</evidence>
<evidence type="ECO:0000313" key="6">
    <source>
        <dbReference type="Proteomes" id="UP001319060"/>
    </source>
</evidence>
<proteinExistence type="inferred from homology"/>
<dbReference type="CDD" id="cd06423">
    <property type="entry name" value="CESA_like"/>
    <property type="match status" value="1"/>
</dbReference>
<keyword evidence="6" id="KW-1185">Reference proteome</keyword>
<dbReference type="PANTHER" id="PTHR43630">
    <property type="entry name" value="POLY-BETA-1,6-N-ACETYL-D-GLUCOSAMINE SYNTHASE"/>
    <property type="match status" value="1"/>
</dbReference>
<dbReference type="InterPro" id="IPR029044">
    <property type="entry name" value="Nucleotide-diphossugar_trans"/>
</dbReference>
<dbReference type="PANTHER" id="PTHR43630:SF1">
    <property type="entry name" value="POLY-BETA-1,6-N-ACETYL-D-GLUCOSAMINE SYNTHASE"/>
    <property type="match status" value="1"/>
</dbReference>
<evidence type="ECO:0000313" key="5">
    <source>
        <dbReference type="EMBL" id="MBN3546712.1"/>
    </source>
</evidence>
<dbReference type="Proteomes" id="UP001319060">
    <property type="component" value="Unassembled WGS sequence"/>
</dbReference>
<protein>
    <submittedName>
        <fullName evidence="5">Glycosyltransferase family 2 protein</fullName>
    </submittedName>
</protein>
<dbReference type="RefSeq" id="WP_188401016.1">
    <property type="nucleotide sequence ID" value="NZ_BMCE01000001.1"/>
</dbReference>
<keyword evidence="4" id="KW-1133">Transmembrane helix</keyword>
<keyword evidence="2" id="KW-0328">Glycosyltransferase</keyword>
<dbReference type="Pfam" id="PF13641">
    <property type="entry name" value="Glyco_tranf_2_3"/>
    <property type="match status" value="1"/>
</dbReference>
<accession>A0ABS2ZEU1</accession>
<evidence type="ECO:0000256" key="1">
    <source>
        <dbReference type="ARBA" id="ARBA00006739"/>
    </source>
</evidence>
<comment type="similarity">
    <text evidence="1">Belongs to the glycosyltransferase 2 family.</text>
</comment>
<evidence type="ECO:0000256" key="4">
    <source>
        <dbReference type="SAM" id="Phobius"/>
    </source>
</evidence>
<comment type="caution">
    <text evidence="5">The sequence shown here is derived from an EMBL/GenBank/DDBJ whole genome shotgun (WGS) entry which is preliminary data.</text>
</comment>
<feature type="transmembrane region" description="Helical" evidence="4">
    <location>
        <begin position="378"/>
        <end position="400"/>
    </location>
</feature>
<feature type="transmembrane region" description="Helical" evidence="4">
    <location>
        <begin position="64"/>
        <end position="89"/>
    </location>
</feature>
<evidence type="ECO:0000256" key="3">
    <source>
        <dbReference type="ARBA" id="ARBA00022679"/>
    </source>
</evidence>
<reference evidence="5 6" key="1">
    <citation type="submission" date="2021-01" db="EMBL/GenBank/DDBJ databases">
        <title>Genome Sequencing of Type Strains.</title>
        <authorList>
            <person name="Lemaire J.F."/>
            <person name="Inderbitzin P."/>
            <person name="Collins S.B."/>
            <person name="Wespe N."/>
            <person name="Knight-Connoni V."/>
        </authorList>
    </citation>
    <scope>NUCLEOTIDE SEQUENCE [LARGE SCALE GENOMIC DNA]</scope>
    <source>
        <strain evidence="5 6">DSM 14730</strain>
    </source>
</reference>
<name>A0ABS2ZEU1_9BACL</name>